<dbReference type="GO" id="GO:0016787">
    <property type="term" value="F:hydrolase activity"/>
    <property type="evidence" value="ECO:0007669"/>
    <property type="project" value="UniProtKB-KW"/>
</dbReference>
<comment type="caution">
    <text evidence="4">The sequence shown here is derived from an EMBL/GenBank/DDBJ whole genome shotgun (WGS) entry which is preliminary data.</text>
</comment>
<accession>A0A066UD25</accession>
<dbReference type="InterPro" id="IPR015797">
    <property type="entry name" value="NUDIX_hydrolase-like_dom_sf"/>
</dbReference>
<evidence type="ECO:0000256" key="1">
    <source>
        <dbReference type="ARBA" id="ARBA00001946"/>
    </source>
</evidence>
<dbReference type="PANTHER" id="PTHR11839">
    <property type="entry name" value="UDP/ADP-SUGAR PYROPHOSPHATASE"/>
    <property type="match status" value="1"/>
</dbReference>
<protein>
    <submittedName>
        <fullName evidence="4">NUDIX hydrolase</fullName>
    </submittedName>
</protein>
<dbReference type="InterPro" id="IPR000086">
    <property type="entry name" value="NUDIX_hydrolase_dom"/>
</dbReference>
<organism evidence="4 5">
    <name type="scientific">Amycolatopsis rifamycinica</name>
    <dbReference type="NCBI Taxonomy" id="287986"/>
    <lineage>
        <taxon>Bacteria</taxon>
        <taxon>Bacillati</taxon>
        <taxon>Actinomycetota</taxon>
        <taxon>Actinomycetes</taxon>
        <taxon>Pseudonocardiales</taxon>
        <taxon>Pseudonocardiaceae</taxon>
        <taxon>Amycolatopsis</taxon>
    </lineage>
</organism>
<keyword evidence="5" id="KW-1185">Reference proteome</keyword>
<dbReference type="OrthoDB" id="4206674at2"/>
<gene>
    <name evidence="4" type="ORF">DV20_12100</name>
</gene>
<dbReference type="PROSITE" id="PS51462">
    <property type="entry name" value="NUDIX"/>
    <property type="match status" value="1"/>
</dbReference>
<dbReference type="GO" id="GO:0019693">
    <property type="term" value="P:ribose phosphate metabolic process"/>
    <property type="evidence" value="ECO:0007669"/>
    <property type="project" value="TreeGrafter"/>
</dbReference>
<name>A0A066UD25_9PSEU</name>
<dbReference type="RefSeq" id="WP_063607791.1">
    <property type="nucleotide sequence ID" value="NZ_JMQI01000024.1"/>
</dbReference>
<sequence length="206" mass="22384">MPLNEDRAEPAWRRLATEVVHRNRWFEVRRDDVVLPDGSRGAYDHVVVPGSVTVLAIDDAGRAVVTRQWIYTHGAVQWRLPGGGIEPRDAGPAAAARRELAEETGLHARRWEPLGRVHGADSVSNHVDWMFLATGLTSHAAALEPGEADLRVVRLPFGELLDLVRAGEVPHAASAHAVLATALWRRDGRDRVAPGNGDAVSSDVSS</sequence>
<comment type="cofactor">
    <cofactor evidence="1">
        <name>Mg(2+)</name>
        <dbReference type="ChEBI" id="CHEBI:18420"/>
    </cofactor>
</comment>
<dbReference type="STRING" id="287986.DV20_12100"/>
<feature type="domain" description="Nudix hydrolase" evidence="3">
    <location>
        <begin position="12"/>
        <end position="177"/>
    </location>
</feature>
<reference evidence="4 5" key="1">
    <citation type="submission" date="2014-05" db="EMBL/GenBank/DDBJ databases">
        <title>Draft genome sequence of Amycolatopsis rifamycinica DSM 46095.</title>
        <authorList>
            <person name="Lal R."/>
            <person name="Saxena A."/>
            <person name="Kumari R."/>
            <person name="Mukherjee U."/>
            <person name="Singh P."/>
            <person name="Sangwan N."/>
            <person name="Mahato N.K."/>
        </authorList>
    </citation>
    <scope>NUCLEOTIDE SEQUENCE [LARGE SCALE GENOMIC DNA]</scope>
    <source>
        <strain evidence="4 5">DSM 46095</strain>
    </source>
</reference>
<dbReference type="eggNOG" id="COG0494">
    <property type="taxonomic scope" value="Bacteria"/>
</dbReference>
<evidence type="ECO:0000256" key="2">
    <source>
        <dbReference type="ARBA" id="ARBA00022801"/>
    </source>
</evidence>
<evidence type="ECO:0000259" key="3">
    <source>
        <dbReference type="PROSITE" id="PS51462"/>
    </source>
</evidence>
<evidence type="ECO:0000313" key="4">
    <source>
        <dbReference type="EMBL" id="KDN22118.1"/>
    </source>
</evidence>
<dbReference type="Gene3D" id="3.90.79.10">
    <property type="entry name" value="Nucleoside Triphosphate Pyrophosphohydrolase"/>
    <property type="match status" value="1"/>
</dbReference>
<dbReference type="EMBL" id="JMQI01000024">
    <property type="protein sequence ID" value="KDN22118.1"/>
    <property type="molecule type" value="Genomic_DNA"/>
</dbReference>
<dbReference type="AlphaFoldDB" id="A0A066UD25"/>
<dbReference type="Pfam" id="PF00293">
    <property type="entry name" value="NUDIX"/>
    <property type="match status" value="1"/>
</dbReference>
<dbReference type="Proteomes" id="UP000027345">
    <property type="component" value="Unassembled WGS sequence"/>
</dbReference>
<evidence type="ECO:0000313" key="5">
    <source>
        <dbReference type="Proteomes" id="UP000027345"/>
    </source>
</evidence>
<dbReference type="PANTHER" id="PTHR11839:SF18">
    <property type="entry name" value="NUDIX HYDROLASE DOMAIN-CONTAINING PROTEIN"/>
    <property type="match status" value="1"/>
</dbReference>
<keyword evidence="2 4" id="KW-0378">Hydrolase</keyword>
<dbReference type="GO" id="GO:0006753">
    <property type="term" value="P:nucleoside phosphate metabolic process"/>
    <property type="evidence" value="ECO:0007669"/>
    <property type="project" value="TreeGrafter"/>
</dbReference>
<proteinExistence type="predicted"/>
<dbReference type="SUPFAM" id="SSF55811">
    <property type="entry name" value="Nudix"/>
    <property type="match status" value="1"/>
</dbReference>